<dbReference type="HOGENOM" id="CLU_1299274_0_0_0"/>
<dbReference type="KEGG" id="gba:J421_5105"/>
<accession>W0RQM4</accession>
<organism evidence="2 3">
    <name type="scientific">Gemmatirosa kalamazoonensis</name>
    <dbReference type="NCBI Taxonomy" id="861299"/>
    <lineage>
        <taxon>Bacteria</taxon>
        <taxon>Pseudomonadati</taxon>
        <taxon>Gemmatimonadota</taxon>
        <taxon>Gemmatimonadia</taxon>
        <taxon>Gemmatimonadales</taxon>
        <taxon>Gemmatimonadaceae</taxon>
        <taxon>Gemmatirosa</taxon>
    </lineage>
</organism>
<dbReference type="Gene3D" id="3.40.50.150">
    <property type="entry name" value="Vaccinia Virus protein VP39"/>
    <property type="match status" value="1"/>
</dbReference>
<dbReference type="OrthoDB" id="1550779at2"/>
<evidence type="ECO:0000313" key="3">
    <source>
        <dbReference type="Proteomes" id="UP000019151"/>
    </source>
</evidence>
<dbReference type="AlphaFoldDB" id="W0RQM4"/>
<proteinExistence type="predicted"/>
<evidence type="ECO:0000313" key="2">
    <source>
        <dbReference type="EMBL" id="AHG92640.1"/>
    </source>
</evidence>
<geneLocation type="plasmid" evidence="2 3">
    <name>1</name>
</geneLocation>
<feature type="domain" description="Methyltransferase" evidence="1">
    <location>
        <begin position="51"/>
        <end position="128"/>
    </location>
</feature>
<evidence type="ECO:0000259" key="1">
    <source>
        <dbReference type="Pfam" id="PF13649"/>
    </source>
</evidence>
<gene>
    <name evidence="2" type="ORF">J421_5105</name>
</gene>
<dbReference type="SUPFAM" id="SSF53335">
    <property type="entry name" value="S-adenosyl-L-methionine-dependent methyltransferases"/>
    <property type="match status" value="1"/>
</dbReference>
<dbReference type="InParanoid" id="W0RQM4"/>
<sequence length="211" mass="23398">MSDCCDCYTSKFDDARAADDLARYHREGPNDTTRRLLDVLRAEGVEGATLLDIGGGVGVVQHELLGGGVREAVAVDASRAYLSVARREAEQRGTAQRSTFLLGDFVALAPEIAPADVVTLDRVICCYGDMESLVAASASRARRLYGFVVLRDTWWVRAREAFDNLARRLRGVAFRSYVHSLDAIDAAVRRQGLRPRYSARTLVWEIAVYER</sequence>
<reference evidence="2 3" key="1">
    <citation type="journal article" date="2014" name="Genome Announc.">
        <title>Genome Sequence and Methylome of Soil Bacterium Gemmatirosa kalamazoonensis KBS708T, a Member of the Rarely Cultivated Gemmatimonadetes Phylum.</title>
        <authorList>
            <person name="Debruyn J.M."/>
            <person name="Radosevich M."/>
            <person name="Wommack K.E."/>
            <person name="Polson S.W."/>
            <person name="Hauser L.J."/>
            <person name="Fawaz M.N."/>
            <person name="Korlach J."/>
            <person name="Tsai Y.C."/>
        </authorList>
    </citation>
    <scope>NUCLEOTIDE SEQUENCE [LARGE SCALE GENOMIC DNA]</scope>
    <source>
        <strain evidence="2 3">KBS708</strain>
        <plasmid evidence="3">Plasmid 1</plasmid>
    </source>
</reference>
<name>W0RQM4_9BACT</name>
<dbReference type="CDD" id="cd02440">
    <property type="entry name" value="AdoMet_MTases"/>
    <property type="match status" value="1"/>
</dbReference>
<keyword evidence="2" id="KW-0614">Plasmid</keyword>
<dbReference type="InterPro" id="IPR029063">
    <property type="entry name" value="SAM-dependent_MTases_sf"/>
</dbReference>
<dbReference type="Pfam" id="PF13649">
    <property type="entry name" value="Methyltransf_25"/>
    <property type="match status" value="1"/>
</dbReference>
<dbReference type="EMBL" id="CP007129">
    <property type="protein sequence ID" value="AHG92640.1"/>
    <property type="molecule type" value="Genomic_DNA"/>
</dbReference>
<dbReference type="RefSeq" id="WP_025413971.1">
    <property type="nucleotide sequence ID" value="NZ_CP007129.1"/>
</dbReference>
<dbReference type="InterPro" id="IPR041698">
    <property type="entry name" value="Methyltransf_25"/>
</dbReference>
<keyword evidence="3" id="KW-1185">Reference proteome</keyword>
<protein>
    <recommendedName>
        <fullName evidence="1">Methyltransferase domain-containing protein</fullName>
    </recommendedName>
</protein>
<dbReference type="Proteomes" id="UP000019151">
    <property type="component" value="Plasmid 1"/>
</dbReference>